<keyword evidence="2 5" id="KW-0808">Transferase</keyword>
<keyword evidence="6" id="KW-1185">Reference proteome</keyword>
<dbReference type="GO" id="GO:0008171">
    <property type="term" value="F:O-methyltransferase activity"/>
    <property type="evidence" value="ECO:0007669"/>
    <property type="project" value="InterPro"/>
</dbReference>
<evidence type="ECO:0000256" key="2">
    <source>
        <dbReference type="ARBA" id="ARBA00022679"/>
    </source>
</evidence>
<dbReference type="STRING" id="1408157.A0A1J7J5E7"/>
<name>A0A1J7J5E7_9PEZI</name>
<reference evidence="5 6" key="1">
    <citation type="submission" date="2016-10" db="EMBL/GenBank/DDBJ databases">
        <title>Draft genome sequence of Coniochaeta ligniaria NRRL30616, a lignocellulolytic fungus for bioabatement of inhibitors in plant biomass hydrolysates.</title>
        <authorList>
            <consortium name="DOE Joint Genome Institute"/>
            <person name="Jimenez D.J."/>
            <person name="Hector R.E."/>
            <person name="Riley R."/>
            <person name="Sun H."/>
            <person name="Grigoriev I.V."/>
            <person name="Van Elsas J.D."/>
            <person name="Nichols N.N."/>
        </authorList>
    </citation>
    <scope>NUCLEOTIDE SEQUENCE [LARGE SCALE GENOMIC DNA]</scope>
    <source>
        <strain evidence="5 6">NRRL 30616</strain>
    </source>
</reference>
<comment type="similarity">
    <text evidence="4">Belongs to the class I-like SAM-binding methyltransferase superfamily. Cation-dependent O-methyltransferase family.</text>
</comment>
<gene>
    <name evidence="5" type="ORF">CONLIGDRAFT_632804</name>
</gene>
<dbReference type="Pfam" id="PF01596">
    <property type="entry name" value="Methyltransf_3"/>
    <property type="match status" value="1"/>
</dbReference>
<accession>A0A1J7J5E7</accession>
<dbReference type="Gene3D" id="3.40.50.150">
    <property type="entry name" value="Vaccinia Virus protein VP39"/>
    <property type="match status" value="1"/>
</dbReference>
<dbReference type="InParanoid" id="A0A1J7J5E7"/>
<dbReference type="PANTHER" id="PTHR10509">
    <property type="entry name" value="O-METHYLTRANSFERASE-RELATED"/>
    <property type="match status" value="1"/>
</dbReference>
<dbReference type="PANTHER" id="PTHR10509:SF14">
    <property type="entry name" value="CAFFEOYL-COA O-METHYLTRANSFERASE 3-RELATED"/>
    <property type="match status" value="1"/>
</dbReference>
<sequence>MKDSAPVLYPKEQVGRKVTEYSEDHTLSLPKELSEFHAWILETQETANYTISTFQAKSLVWLARLAGAKHVLEIGCYLGFSASIWSYAVGPSGTVTGLEFDPEYAKIADSKLAGLGIKNVQFKIGPAADSLKAISPSTPYDLVFIDADKSGYPGYLSALLSRSQPGSTDRLLRPGALIVADNVLRRGIVADPSDANPHAKAQAQRALKAHYGKDTDLAALDEFNKEMASNKRIESWLVPLWDGVMVGRLLD</sequence>
<proteinExistence type="inferred from homology"/>
<evidence type="ECO:0000256" key="1">
    <source>
        <dbReference type="ARBA" id="ARBA00022603"/>
    </source>
</evidence>
<evidence type="ECO:0000313" key="6">
    <source>
        <dbReference type="Proteomes" id="UP000182658"/>
    </source>
</evidence>
<keyword evidence="1 5" id="KW-0489">Methyltransferase</keyword>
<dbReference type="EMBL" id="KV875098">
    <property type="protein sequence ID" value="OIW28521.1"/>
    <property type="molecule type" value="Genomic_DNA"/>
</dbReference>
<dbReference type="InterPro" id="IPR029063">
    <property type="entry name" value="SAM-dependent_MTases_sf"/>
</dbReference>
<dbReference type="InterPro" id="IPR050362">
    <property type="entry name" value="Cation-dep_OMT"/>
</dbReference>
<dbReference type="OrthoDB" id="10251242at2759"/>
<keyword evidence="3" id="KW-0949">S-adenosyl-L-methionine</keyword>
<protein>
    <submittedName>
        <fullName evidence="5">S-adenosyl-L-methionine-dependent methyltransferase</fullName>
    </submittedName>
</protein>
<evidence type="ECO:0000256" key="3">
    <source>
        <dbReference type="ARBA" id="ARBA00022691"/>
    </source>
</evidence>
<dbReference type="GO" id="GO:0032259">
    <property type="term" value="P:methylation"/>
    <property type="evidence" value="ECO:0007669"/>
    <property type="project" value="UniProtKB-KW"/>
</dbReference>
<dbReference type="InterPro" id="IPR002935">
    <property type="entry name" value="SAM_O-MeTrfase"/>
</dbReference>
<dbReference type="CDD" id="cd02440">
    <property type="entry name" value="AdoMet_MTases"/>
    <property type="match status" value="1"/>
</dbReference>
<organism evidence="5 6">
    <name type="scientific">Coniochaeta ligniaria NRRL 30616</name>
    <dbReference type="NCBI Taxonomy" id="1408157"/>
    <lineage>
        <taxon>Eukaryota</taxon>
        <taxon>Fungi</taxon>
        <taxon>Dikarya</taxon>
        <taxon>Ascomycota</taxon>
        <taxon>Pezizomycotina</taxon>
        <taxon>Sordariomycetes</taxon>
        <taxon>Sordariomycetidae</taxon>
        <taxon>Coniochaetales</taxon>
        <taxon>Coniochaetaceae</taxon>
        <taxon>Coniochaeta</taxon>
    </lineage>
</organism>
<evidence type="ECO:0000256" key="4">
    <source>
        <dbReference type="ARBA" id="ARBA00023453"/>
    </source>
</evidence>
<dbReference type="SUPFAM" id="SSF53335">
    <property type="entry name" value="S-adenosyl-L-methionine-dependent methyltransferases"/>
    <property type="match status" value="1"/>
</dbReference>
<dbReference type="GO" id="GO:0008757">
    <property type="term" value="F:S-adenosylmethionine-dependent methyltransferase activity"/>
    <property type="evidence" value="ECO:0007669"/>
    <property type="project" value="TreeGrafter"/>
</dbReference>
<evidence type="ECO:0000313" key="5">
    <source>
        <dbReference type="EMBL" id="OIW28521.1"/>
    </source>
</evidence>
<dbReference type="Proteomes" id="UP000182658">
    <property type="component" value="Unassembled WGS sequence"/>
</dbReference>
<dbReference type="AlphaFoldDB" id="A0A1J7J5E7"/>
<dbReference type="PROSITE" id="PS51682">
    <property type="entry name" value="SAM_OMT_I"/>
    <property type="match status" value="1"/>
</dbReference>